<sequence length="157" mass="17163">MRISLLSVMLFTFSIFPAHSEDFPLSSCAGWDGTLVSRTGTDSRNAVMEGNVNQANFQEYCERDPGGETVAHGGKLTVEQCVAMYMKEDGKDTYRSTADCRKGTLSFVPAGGEPLRVTFPLSEDADVSCASGMPPLIKQFTMLCPQAARKFKMLDDE</sequence>
<dbReference type="RefSeq" id="WP_038686670.1">
    <property type="nucleotide sequence ID" value="NZ_CP006986.1"/>
</dbReference>
<gene>
    <name evidence="2" type="ORF">IE4771_CH00544</name>
</gene>
<accession>A0A060I1C7</accession>
<keyword evidence="1" id="KW-0732">Signal</keyword>
<organism evidence="2 3">
    <name type="scientific">Rhizobium etli bv. mimosae str. IE4771</name>
    <dbReference type="NCBI Taxonomy" id="1432050"/>
    <lineage>
        <taxon>Bacteria</taxon>
        <taxon>Pseudomonadati</taxon>
        <taxon>Pseudomonadota</taxon>
        <taxon>Alphaproteobacteria</taxon>
        <taxon>Hyphomicrobiales</taxon>
        <taxon>Rhizobiaceae</taxon>
        <taxon>Rhizobium/Agrobacterium group</taxon>
        <taxon>Rhizobium</taxon>
    </lineage>
</organism>
<dbReference type="Proteomes" id="UP000027180">
    <property type="component" value="Chromosome"/>
</dbReference>
<reference evidence="2 3" key="1">
    <citation type="submission" date="2013-12" db="EMBL/GenBank/DDBJ databases">
        <title>Complete genome sequence of Rhizobium etli bv. mimosae IE4771.</title>
        <authorList>
            <person name="Bustos P."/>
            <person name="Santamaria R.I."/>
            <person name="Lozano L."/>
            <person name="Ormeno-Orrillo E."/>
            <person name="Rogel M.A."/>
            <person name="Romero D."/>
            <person name="Cevallos M.A."/>
            <person name="Martinez-Romero E."/>
            <person name="Gonzalez V."/>
        </authorList>
    </citation>
    <scope>NUCLEOTIDE SEQUENCE [LARGE SCALE GENOMIC DNA]</scope>
    <source>
        <strain evidence="2 3">IE4771</strain>
    </source>
</reference>
<feature type="chain" id="PRO_5001586705" description="DUF3617 family protein" evidence="1">
    <location>
        <begin position="21"/>
        <end position="157"/>
    </location>
</feature>
<evidence type="ECO:0000313" key="2">
    <source>
        <dbReference type="EMBL" id="AIC25705.1"/>
    </source>
</evidence>
<evidence type="ECO:0000256" key="1">
    <source>
        <dbReference type="SAM" id="SignalP"/>
    </source>
</evidence>
<dbReference type="OrthoDB" id="8376193at2"/>
<evidence type="ECO:0000313" key="3">
    <source>
        <dbReference type="Proteomes" id="UP000027180"/>
    </source>
</evidence>
<dbReference type="HOGENOM" id="CLU_141641_0_0_5"/>
<dbReference type="KEGG" id="rei:IE4771_CH00544"/>
<proteinExistence type="predicted"/>
<feature type="signal peptide" evidence="1">
    <location>
        <begin position="1"/>
        <end position="20"/>
    </location>
</feature>
<evidence type="ECO:0008006" key="4">
    <source>
        <dbReference type="Google" id="ProtNLM"/>
    </source>
</evidence>
<dbReference type="AlphaFoldDB" id="A0A060I1C7"/>
<dbReference type="EMBL" id="CP006986">
    <property type="protein sequence ID" value="AIC25705.1"/>
    <property type="molecule type" value="Genomic_DNA"/>
</dbReference>
<name>A0A060I1C7_RHIET</name>
<protein>
    <recommendedName>
        <fullName evidence="4">DUF3617 family protein</fullName>
    </recommendedName>
</protein>